<name>A0A934PRY6_9SPHI</name>
<evidence type="ECO:0000259" key="6">
    <source>
        <dbReference type="Pfam" id="PF17389"/>
    </source>
</evidence>
<dbReference type="InterPro" id="IPR012341">
    <property type="entry name" value="6hp_glycosidase-like_sf"/>
</dbReference>
<evidence type="ECO:0000313" key="9">
    <source>
        <dbReference type="Proteomes" id="UP000613193"/>
    </source>
</evidence>
<evidence type="ECO:0000259" key="4">
    <source>
        <dbReference type="Pfam" id="PF05592"/>
    </source>
</evidence>
<dbReference type="RefSeq" id="WP_200066234.1">
    <property type="nucleotide sequence ID" value="NZ_JAEHFW010000002.1"/>
</dbReference>
<evidence type="ECO:0000313" key="8">
    <source>
        <dbReference type="EMBL" id="MBK0379684.1"/>
    </source>
</evidence>
<feature type="domain" description="Alpha-L-rhamnosidase C-terminal" evidence="7">
    <location>
        <begin position="799"/>
        <end position="872"/>
    </location>
</feature>
<evidence type="ECO:0000259" key="5">
    <source>
        <dbReference type="Pfam" id="PF08531"/>
    </source>
</evidence>
<evidence type="ECO:0000256" key="3">
    <source>
        <dbReference type="ARBA" id="ARBA00022801"/>
    </source>
</evidence>
<dbReference type="InterPro" id="IPR013737">
    <property type="entry name" value="Bac_rhamnosid_N"/>
</dbReference>
<dbReference type="PIRSF" id="PIRSF010631">
    <property type="entry name" value="A-rhamnsds"/>
    <property type="match status" value="1"/>
</dbReference>
<dbReference type="InterPro" id="IPR035396">
    <property type="entry name" value="Bac_rhamnosid6H"/>
</dbReference>
<feature type="domain" description="Alpha-L-rhamnosidase concanavalin-like" evidence="4">
    <location>
        <begin position="345"/>
        <end position="444"/>
    </location>
</feature>
<comment type="caution">
    <text evidence="8">The sequence shown here is derived from an EMBL/GenBank/DDBJ whole genome shotgun (WGS) entry which is preliminary data.</text>
</comment>
<dbReference type="EC" id="3.2.1.40" evidence="2"/>
<gene>
    <name evidence="8" type="ORF">I5M19_10215</name>
</gene>
<dbReference type="InterPro" id="IPR016007">
    <property type="entry name" value="Alpha_rhamnosid"/>
</dbReference>
<comment type="catalytic activity">
    <reaction evidence="1">
        <text>Hydrolysis of terminal non-reducing alpha-L-rhamnose residues in alpha-L-rhamnosides.</text>
        <dbReference type="EC" id="3.2.1.40"/>
    </reaction>
</comment>
<dbReference type="Gene3D" id="1.50.10.10">
    <property type="match status" value="1"/>
</dbReference>
<dbReference type="AlphaFoldDB" id="A0A934PRY6"/>
<dbReference type="Pfam" id="PF08531">
    <property type="entry name" value="Bac_rhamnosid_N"/>
    <property type="match status" value="1"/>
</dbReference>
<protein>
    <recommendedName>
        <fullName evidence="2">alpha-L-rhamnosidase</fullName>
        <ecNumber evidence="2">3.2.1.40</ecNumber>
    </recommendedName>
</protein>
<dbReference type="Gene3D" id="2.60.40.10">
    <property type="entry name" value="Immunoglobulins"/>
    <property type="match status" value="1"/>
</dbReference>
<dbReference type="InterPro" id="IPR013783">
    <property type="entry name" value="Ig-like_fold"/>
</dbReference>
<dbReference type="InterPro" id="IPR008928">
    <property type="entry name" value="6-hairpin_glycosidase_sf"/>
</dbReference>
<dbReference type="InterPro" id="IPR008902">
    <property type="entry name" value="Rhamnosid_concanavalin"/>
</dbReference>
<dbReference type="Pfam" id="PF17389">
    <property type="entry name" value="Bac_rhamnosid6H"/>
    <property type="match status" value="1"/>
</dbReference>
<dbReference type="Gene3D" id="2.60.120.260">
    <property type="entry name" value="Galactose-binding domain-like"/>
    <property type="match status" value="2"/>
</dbReference>
<dbReference type="GO" id="GO:0030596">
    <property type="term" value="F:alpha-L-rhamnosidase activity"/>
    <property type="evidence" value="ECO:0007669"/>
    <property type="project" value="UniProtKB-EC"/>
</dbReference>
<dbReference type="Pfam" id="PF17390">
    <property type="entry name" value="Bac_rhamnosid_C"/>
    <property type="match status" value="1"/>
</dbReference>
<evidence type="ECO:0000256" key="2">
    <source>
        <dbReference type="ARBA" id="ARBA00012652"/>
    </source>
</evidence>
<dbReference type="Pfam" id="PF25788">
    <property type="entry name" value="Ig_Rha78A_N"/>
    <property type="match status" value="1"/>
</dbReference>
<dbReference type="Gene3D" id="2.60.420.10">
    <property type="entry name" value="Maltose phosphorylase, domain 3"/>
    <property type="match status" value="1"/>
</dbReference>
<keyword evidence="3 8" id="KW-0378">Hydrolase</keyword>
<keyword evidence="9" id="KW-1185">Reference proteome</keyword>
<sequence>MRKKILLIIFAVLLYNAGLAQVTLKNLTTENLKDPISIDTDTPRFSWLLTEKNNKPVLQRAYEVQVSTAGFNTNAILWSSGKVPSDQSVYVPYRGKTLRSGQTYFWRVRVWDNSGKSSAWSKTASWKMGLLSPADWHAKWIEPGFSNVNNEPAPLLRTEFALNKTIKEATAYITSHGFYEAQINGVRVGDAYLTPGWTSYHKRLQYQAYDVKSLLKNGENAIGVKLGSGWYRSPLGPDSPNPGYYGKNVALLLQIKITYTDGSEQYITSDGNWKSSTGELTFAEIYNGCIIDSRKQQQGWASASFNDQNWEPVKVVSFANGNLVATYNEPVRKHETFKPVKLIVTPKGEKVIDFGQNLVGWVKVTLRGHAGDSIKISHAEILDKAGNFYTENLRSAKAQDVYILKDASLQTFEPQFTWHGFRYIKVEGVKEELDPADFTAVAIYSDMKMAGSFACSNPMLNQLQHNIQWGQKGNFLDVPTDCPQRDERLGWTGDAQVFSPTAAYNMDVHNFFTKWLKDVAADQYPSGSIPYIVPDIFTDGKYEVGGSAGWGDVATIVPWNMYAAYGDKRILENQFSSMKAWVDFIQKQTKNNLWVTGSHFGDWLFYSVNDDRDGRSAITSKYLIAQCFYARSTQLLVDAARVLGKTEEEQYYSLLLTKIKDAFVNEYVTPNGLVSSDTQTAYVLALEFDMLPENLRQQAAERLVKNIKLYGNHLTTGFLGTPYLCDALSKFGHTDVAYKLLLQDTYPSWLYPIKQGATTIWERWDGIKPDGDVENASMNSYNHYSYGAIGDWMYKHIAGIQAGSPGYKKIIIKPEIGGGLTWAEGTYNSVYGTISCKWQITGSKLDMTVTIPQNTTAVIYVPDAQQNDYKEYKVAAGTYHYSR</sequence>
<dbReference type="InterPro" id="IPR035398">
    <property type="entry name" value="Bac_rhamnosid_C"/>
</dbReference>
<dbReference type="GO" id="GO:0005975">
    <property type="term" value="P:carbohydrate metabolic process"/>
    <property type="evidence" value="ECO:0007669"/>
    <property type="project" value="InterPro"/>
</dbReference>
<dbReference type="PANTHER" id="PTHR33307:SF6">
    <property type="entry name" value="ALPHA-RHAMNOSIDASE (EUROFUNG)-RELATED"/>
    <property type="match status" value="1"/>
</dbReference>
<evidence type="ECO:0000256" key="1">
    <source>
        <dbReference type="ARBA" id="ARBA00001445"/>
    </source>
</evidence>
<proteinExistence type="predicted"/>
<evidence type="ECO:0000259" key="7">
    <source>
        <dbReference type="Pfam" id="PF17390"/>
    </source>
</evidence>
<feature type="domain" description="Alpha-L-rhamnosidase six-hairpin glycosidase" evidence="6">
    <location>
        <begin position="449"/>
        <end position="797"/>
    </location>
</feature>
<dbReference type="Pfam" id="PF05592">
    <property type="entry name" value="Bac_rhamnosid"/>
    <property type="match status" value="1"/>
</dbReference>
<dbReference type="EMBL" id="JAEHFW010000002">
    <property type="protein sequence ID" value="MBK0379684.1"/>
    <property type="molecule type" value="Genomic_DNA"/>
</dbReference>
<dbReference type="SUPFAM" id="SSF48208">
    <property type="entry name" value="Six-hairpin glycosidases"/>
    <property type="match status" value="1"/>
</dbReference>
<dbReference type="Proteomes" id="UP000613193">
    <property type="component" value="Unassembled WGS sequence"/>
</dbReference>
<accession>A0A934PRY6</accession>
<dbReference type="PANTHER" id="PTHR33307">
    <property type="entry name" value="ALPHA-RHAMNOSIDASE (EUROFUNG)"/>
    <property type="match status" value="1"/>
</dbReference>
<reference evidence="8" key="1">
    <citation type="submission" date="2020-12" db="EMBL/GenBank/DDBJ databases">
        <title>Bacterial novel species Mucilaginibacter sp. SD-g isolated from soil.</title>
        <authorList>
            <person name="Jung H.-Y."/>
        </authorList>
    </citation>
    <scope>NUCLEOTIDE SEQUENCE</scope>
    <source>
        <strain evidence="8">SD-g</strain>
    </source>
</reference>
<feature type="domain" description="Bacterial alpha-L-rhamnosidase N-terminal" evidence="5">
    <location>
        <begin position="164"/>
        <end position="335"/>
    </location>
</feature>
<organism evidence="8 9">
    <name type="scientific">Mucilaginibacter segetis</name>
    <dbReference type="NCBI Taxonomy" id="2793071"/>
    <lineage>
        <taxon>Bacteria</taxon>
        <taxon>Pseudomonadati</taxon>
        <taxon>Bacteroidota</taxon>
        <taxon>Sphingobacteriia</taxon>
        <taxon>Sphingobacteriales</taxon>
        <taxon>Sphingobacteriaceae</taxon>
        <taxon>Mucilaginibacter</taxon>
    </lineage>
</organism>